<dbReference type="PROSITE" id="PS01108">
    <property type="entry name" value="RIBOSOMAL_L24"/>
    <property type="match status" value="1"/>
</dbReference>
<dbReference type="PANTHER" id="PTHR12903">
    <property type="entry name" value="MITOCHONDRIAL RIBOSOMAL PROTEIN L24"/>
    <property type="match status" value="1"/>
</dbReference>
<dbReference type="InterPro" id="IPR057264">
    <property type="entry name" value="Ribosomal_uL24_C"/>
</dbReference>
<dbReference type="Gene3D" id="2.30.30.30">
    <property type="match status" value="1"/>
</dbReference>
<comment type="function">
    <text evidence="7 8">One of the proteins that surrounds the polypeptide exit tunnel on the outside of the subunit.</text>
</comment>
<dbReference type="CDD" id="cd06089">
    <property type="entry name" value="KOW_RPL26"/>
    <property type="match status" value="1"/>
</dbReference>
<evidence type="ECO:0000256" key="1">
    <source>
        <dbReference type="ARBA" id="ARBA00010618"/>
    </source>
</evidence>
<name>A0AAW9RIW5_9GAMM</name>
<evidence type="ECO:0000256" key="8">
    <source>
        <dbReference type="HAMAP-Rule" id="MF_01326"/>
    </source>
</evidence>
<dbReference type="NCBIfam" id="TIGR01079">
    <property type="entry name" value="rplX_bact"/>
    <property type="match status" value="1"/>
</dbReference>
<keyword evidence="4 8" id="KW-0689">Ribosomal protein</keyword>
<dbReference type="GO" id="GO:0006412">
    <property type="term" value="P:translation"/>
    <property type="evidence" value="ECO:0007669"/>
    <property type="project" value="UniProtKB-UniRule"/>
</dbReference>
<feature type="domain" description="KOW" evidence="10">
    <location>
        <begin position="3"/>
        <end position="30"/>
    </location>
</feature>
<dbReference type="SMART" id="SM00739">
    <property type="entry name" value="KOW"/>
    <property type="match status" value="1"/>
</dbReference>
<dbReference type="InterPro" id="IPR008991">
    <property type="entry name" value="Translation_prot_SH3-like_sf"/>
</dbReference>
<evidence type="ECO:0000256" key="2">
    <source>
        <dbReference type="ARBA" id="ARBA00022730"/>
    </source>
</evidence>
<evidence type="ECO:0000313" key="12">
    <source>
        <dbReference type="Proteomes" id="UP001359886"/>
    </source>
</evidence>
<dbReference type="InterPro" id="IPR014722">
    <property type="entry name" value="Rib_uL2_dom2"/>
</dbReference>
<gene>
    <name evidence="8 11" type="primary">rplX</name>
    <name evidence="11" type="ORF">V3330_07475</name>
</gene>
<reference evidence="11 12" key="1">
    <citation type="submission" date="2024-02" db="EMBL/GenBank/DDBJ databases">
        <title>A novel Wenzhouxiangellaceae bacterium, isolated from coastal sediments.</title>
        <authorList>
            <person name="Du Z.-J."/>
            <person name="Ye Y.-Q."/>
            <person name="Zhang X.-Y."/>
        </authorList>
    </citation>
    <scope>NUCLEOTIDE SEQUENCE [LARGE SCALE GENOMIC DNA]</scope>
    <source>
        <strain evidence="11 12">CH-27</strain>
    </source>
</reference>
<dbReference type="EMBL" id="JAZHOG010000004">
    <property type="protein sequence ID" value="MEJ8567461.1"/>
    <property type="molecule type" value="Genomic_DNA"/>
</dbReference>
<dbReference type="AlphaFoldDB" id="A0AAW9RIW5"/>
<keyword evidence="2 8" id="KW-0699">rRNA-binding</keyword>
<dbReference type="InterPro" id="IPR041988">
    <property type="entry name" value="Ribosomal_uL24_KOW"/>
</dbReference>
<keyword evidence="5 8" id="KW-0687">Ribonucleoprotein</keyword>
<evidence type="ECO:0000256" key="3">
    <source>
        <dbReference type="ARBA" id="ARBA00022884"/>
    </source>
</evidence>
<dbReference type="InterPro" id="IPR003256">
    <property type="entry name" value="Ribosomal_uL24"/>
</dbReference>
<dbReference type="RefSeq" id="WP_354694781.1">
    <property type="nucleotide sequence ID" value="NZ_JAZHOG010000004.1"/>
</dbReference>
<dbReference type="HAMAP" id="MF_01326_B">
    <property type="entry name" value="Ribosomal_uL24_B"/>
    <property type="match status" value="1"/>
</dbReference>
<evidence type="ECO:0000256" key="4">
    <source>
        <dbReference type="ARBA" id="ARBA00022980"/>
    </source>
</evidence>
<dbReference type="GO" id="GO:0005840">
    <property type="term" value="C:ribosome"/>
    <property type="evidence" value="ECO:0007669"/>
    <property type="project" value="UniProtKB-KW"/>
</dbReference>
<dbReference type="GO" id="GO:1990904">
    <property type="term" value="C:ribonucleoprotein complex"/>
    <property type="evidence" value="ECO:0007669"/>
    <property type="project" value="UniProtKB-KW"/>
</dbReference>
<dbReference type="Pfam" id="PF00467">
    <property type="entry name" value="KOW"/>
    <property type="match status" value="1"/>
</dbReference>
<proteinExistence type="inferred from homology"/>
<evidence type="ECO:0000256" key="5">
    <source>
        <dbReference type="ARBA" id="ARBA00023274"/>
    </source>
</evidence>
<evidence type="ECO:0000256" key="7">
    <source>
        <dbReference type="ARBA" id="ARBA00058688"/>
    </source>
</evidence>
<dbReference type="InterPro" id="IPR005825">
    <property type="entry name" value="Ribosomal_uL24_CS"/>
</dbReference>
<evidence type="ECO:0000256" key="9">
    <source>
        <dbReference type="RuleBase" id="RU003477"/>
    </source>
</evidence>
<evidence type="ECO:0000256" key="6">
    <source>
        <dbReference type="ARBA" id="ARBA00035206"/>
    </source>
</evidence>
<dbReference type="GO" id="GO:0003735">
    <property type="term" value="F:structural constituent of ribosome"/>
    <property type="evidence" value="ECO:0007669"/>
    <property type="project" value="InterPro"/>
</dbReference>
<evidence type="ECO:0000259" key="10">
    <source>
        <dbReference type="SMART" id="SM00739"/>
    </source>
</evidence>
<comment type="similarity">
    <text evidence="1 8 9">Belongs to the universal ribosomal protein uL24 family.</text>
</comment>
<protein>
    <recommendedName>
        <fullName evidence="6 8">Large ribosomal subunit protein uL24</fullName>
    </recommendedName>
</protein>
<dbReference type="SUPFAM" id="SSF50104">
    <property type="entry name" value="Translation proteins SH3-like domain"/>
    <property type="match status" value="1"/>
</dbReference>
<organism evidence="11 12">
    <name type="scientific">Elongatibacter sediminis</name>
    <dbReference type="NCBI Taxonomy" id="3119006"/>
    <lineage>
        <taxon>Bacteria</taxon>
        <taxon>Pseudomonadati</taxon>
        <taxon>Pseudomonadota</taxon>
        <taxon>Gammaproteobacteria</taxon>
        <taxon>Chromatiales</taxon>
        <taxon>Wenzhouxiangellaceae</taxon>
        <taxon>Elongatibacter</taxon>
    </lineage>
</organism>
<keyword evidence="12" id="KW-1185">Reference proteome</keyword>
<dbReference type="Pfam" id="PF17136">
    <property type="entry name" value="ribosomal_L24"/>
    <property type="match status" value="1"/>
</dbReference>
<dbReference type="FunFam" id="2.30.30.30:FF:000004">
    <property type="entry name" value="50S ribosomal protein L24"/>
    <property type="match status" value="1"/>
</dbReference>
<dbReference type="Proteomes" id="UP001359886">
    <property type="component" value="Unassembled WGS sequence"/>
</dbReference>
<dbReference type="InterPro" id="IPR005824">
    <property type="entry name" value="KOW"/>
</dbReference>
<evidence type="ECO:0000313" key="11">
    <source>
        <dbReference type="EMBL" id="MEJ8567461.1"/>
    </source>
</evidence>
<sequence length="105" mass="11707">MNRIRKGDEVIVISGRSKGQRGHVLRVLGEERLLVENVNMVKKHQKPNPGLQQPGGIVEKEAPIHVSNVQMYNPATGKADRVGFRTLDDGRKVRIFRSNGEAVDI</sequence>
<comment type="caution">
    <text evidence="11">The sequence shown here is derived from an EMBL/GenBank/DDBJ whole genome shotgun (WGS) entry which is preliminary data.</text>
</comment>
<keyword evidence="3 8" id="KW-0694">RNA-binding</keyword>
<accession>A0AAW9RIW5</accession>
<comment type="function">
    <text evidence="8">One of two assembly initiator proteins, it binds directly to the 5'-end of the 23S rRNA, where it nucleates assembly of the 50S subunit.</text>
</comment>
<dbReference type="GO" id="GO:0019843">
    <property type="term" value="F:rRNA binding"/>
    <property type="evidence" value="ECO:0007669"/>
    <property type="project" value="UniProtKB-UniRule"/>
</dbReference>
<comment type="subunit">
    <text evidence="8">Part of the 50S ribosomal subunit.</text>
</comment>